<dbReference type="EMBL" id="OZ075121">
    <property type="protein sequence ID" value="CAL4903356.1"/>
    <property type="molecule type" value="Genomic_DNA"/>
</dbReference>
<sequence>MAFDHPPECHIHQSQNEVQVDGNEDDNRLSLLPDDILLNILERLPLHSAVHTSTLSRRWRRLPFLLSRLAIDIDEFRRRFGARAAVPSLMASYTEATKTLLAPTTERAIKLLRLAFYLCADLSCLRSIGHAVATAVAGSGGRPDDLAAVDLTLWTEVRSSRCKEHHAALYRRRFVSFLDACPGAFRCLTSLILRNLQFAEPDVPNILSSCHRLRELCLKYCGQLIIAESAGQSFVLKIDAPSSSQLVTLSLVECLLAWDRACTSKECGGLGIKRLDDQNHCLLMKWGSPPRYCSKKKFVCAPRLARLFVDTWLDEDSPPLRFGHVPQLRHVCLASALLSWQEPFALSACLANVRSLSVVDLNFKDEMIWIQPEDAKLLAPMFSNLKELHLKEIFAGCDLKWTLLYLEAAPSLNSFYVKISRHICERNKAEVVAEKTNLLCEARDFKHRNLNFVEIQGFQPEQALIRYTRLVMERAVNLRRIRLRGKDDECKRCDQVRRRTGTPVGSAWNDEEKNLVRAQIVHGLSSSSIELIME</sequence>
<feature type="domain" description="F-box" evidence="1">
    <location>
        <begin position="26"/>
        <end position="62"/>
    </location>
</feature>
<dbReference type="PROSITE" id="PS50181">
    <property type="entry name" value="FBOX"/>
    <property type="match status" value="1"/>
</dbReference>
<dbReference type="InterPro" id="IPR032675">
    <property type="entry name" value="LRR_dom_sf"/>
</dbReference>
<organism evidence="2 3">
    <name type="scientific">Urochloa decumbens</name>
    <dbReference type="NCBI Taxonomy" id="240449"/>
    <lineage>
        <taxon>Eukaryota</taxon>
        <taxon>Viridiplantae</taxon>
        <taxon>Streptophyta</taxon>
        <taxon>Embryophyta</taxon>
        <taxon>Tracheophyta</taxon>
        <taxon>Spermatophyta</taxon>
        <taxon>Magnoliopsida</taxon>
        <taxon>Liliopsida</taxon>
        <taxon>Poales</taxon>
        <taxon>Poaceae</taxon>
        <taxon>PACMAD clade</taxon>
        <taxon>Panicoideae</taxon>
        <taxon>Panicodae</taxon>
        <taxon>Paniceae</taxon>
        <taxon>Melinidinae</taxon>
        <taxon>Urochloa</taxon>
    </lineage>
</organism>
<evidence type="ECO:0000259" key="1">
    <source>
        <dbReference type="PROSITE" id="PS50181"/>
    </source>
</evidence>
<evidence type="ECO:0000313" key="3">
    <source>
        <dbReference type="Proteomes" id="UP001497457"/>
    </source>
</evidence>
<dbReference type="Gene3D" id="3.80.10.10">
    <property type="entry name" value="Ribonuclease Inhibitor"/>
    <property type="match status" value="1"/>
</dbReference>
<evidence type="ECO:0000313" key="2">
    <source>
        <dbReference type="EMBL" id="CAL4903356.1"/>
    </source>
</evidence>
<dbReference type="Gene3D" id="1.20.1280.50">
    <property type="match status" value="1"/>
</dbReference>
<dbReference type="InterPro" id="IPR001810">
    <property type="entry name" value="F-box_dom"/>
</dbReference>
<dbReference type="Proteomes" id="UP001497457">
    <property type="component" value="Chromosome 11b"/>
</dbReference>
<dbReference type="AlphaFoldDB" id="A0ABC8W9I2"/>
<proteinExistence type="predicted"/>
<dbReference type="Pfam" id="PF00646">
    <property type="entry name" value="F-box"/>
    <property type="match status" value="1"/>
</dbReference>
<keyword evidence="3" id="KW-1185">Reference proteome</keyword>
<dbReference type="InterPro" id="IPR044997">
    <property type="entry name" value="F-box_plant"/>
</dbReference>
<dbReference type="PANTHER" id="PTHR32153">
    <property type="entry name" value="OJ000223_09.16 PROTEIN"/>
    <property type="match status" value="1"/>
</dbReference>
<dbReference type="SUPFAM" id="SSF52047">
    <property type="entry name" value="RNI-like"/>
    <property type="match status" value="1"/>
</dbReference>
<dbReference type="InterPro" id="IPR055357">
    <property type="entry name" value="LRR_At1g61320_AtMIF1"/>
</dbReference>
<name>A0ABC8W9I2_9POAL</name>
<dbReference type="SUPFAM" id="SSF81383">
    <property type="entry name" value="F-box domain"/>
    <property type="match status" value="1"/>
</dbReference>
<dbReference type="InterPro" id="IPR036047">
    <property type="entry name" value="F-box-like_dom_sf"/>
</dbReference>
<protein>
    <recommendedName>
        <fullName evidence="1">F-box domain-containing protein</fullName>
    </recommendedName>
</protein>
<dbReference type="Pfam" id="PF23622">
    <property type="entry name" value="LRR_At1g61320_AtMIF1"/>
    <property type="match status" value="1"/>
</dbReference>
<reference evidence="2" key="1">
    <citation type="submission" date="2024-10" db="EMBL/GenBank/DDBJ databases">
        <authorList>
            <person name="Ryan C."/>
        </authorList>
    </citation>
    <scope>NUCLEOTIDE SEQUENCE [LARGE SCALE GENOMIC DNA]</scope>
</reference>
<accession>A0ABC8W9I2</accession>
<gene>
    <name evidence="2" type="ORF">URODEC1_LOCUS10489</name>
</gene>